<evidence type="ECO:0000256" key="1">
    <source>
        <dbReference type="ARBA" id="ARBA00010457"/>
    </source>
</evidence>
<evidence type="ECO:0000256" key="2">
    <source>
        <dbReference type="SAM" id="SignalP"/>
    </source>
</evidence>
<name>A0A4R6FFU4_9SPHN</name>
<comment type="caution">
    <text evidence="4">The sequence shown here is derived from an EMBL/GenBank/DDBJ whole genome shotgun (WGS) entry which is preliminary data.</text>
</comment>
<evidence type="ECO:0000313" key="5">
    <source>
        <dbReference type="Proteomes" id="UP000295493"/>
    </source>
</evidence>
<feature type="signal peptide" evidence="2">
    <location>
        <begin position="1"/>
        <end position="19"/>
    </location>
</feature>
<dbReference type="EMBL" id="SNWD01000013">
    <property type="protein sequence ID" value="TDN79265.1"/>
    <property type="molecule type" value="Genomic_DNA"/>
</dbReference>
<dbReference type="SUPFAM" id="SSF49329">
    <property type="entry name" value="Cu,Zn superoxide dismutase-like"/>
    <property type="match status" value="1"/>
</dbReference>
<dbReference type="InterPro" id="IPR001424">
    <property type="entry name" value="SOD_Cu_Zn_dom"/>
</dbReference>
<evidence type="ECO:0000313" key="4">
    <source>
        <dbReference type="EMBL" id="TDN79265.1"/>
    </source>
</evidence>
<feature type="domain" description="Superoxide dismutase copper/zinc binding" evidence="3">
    <location>
        <begin position="69"/>
        <end position="194"/>
    </location>
</feature>
<keyword evidence="2" id="KW-0732">Signal</keyword>
<dbReference type="OrthoDB" id="5431326at2"/>
<dbReference type="Proteomes" id="UP000295493">
    <property type="component" value="Unassembled WGS sequence"/>
</dbReference>
<evidence type="ECO:0000259" key="3">
    <source>
        <dbReference type="Pfam" id="PF00080"/>
    </source>
</evidence>
<dbReference type="Gene3D" id="2.60.40.200">
    <property type="entry name" value="Superoxide dismutase, copper/zinc binding domain"/>
    <property type="match status" value="1"/>
</dbReference>
<feature type="chain" id="PRO_5020434259" evidence="2">
    <location>
        <begin position="20"/>
        <end position="199"/>
    </location>
</feature>
<gene>
    <name evidence="4" type="ORF">EV664_11343</name>
</gene>
<dbReference type="GO" id="GO:0005507">
    <property type="term" value="F:copper ion binding"/>
    <property type="evidence" value="ECO:0007669"/>
    <property type="project" value="InterPro"/>
</dbReference>
<dbReference type="AlphaFoldDB" id="A0A4R6FFU4"/>
<dbReference type="Pfam" id="PF00080">
    <property type="entry name" value="Sod_Cu"/>
    <property type="match status" value="1"/>
</dbReference>
<reference evidence="4 5" key="1">
    <citation type="submission" date="2019-03" db="EMBL/GenBank/DDBJ databases">
        <title>Genomic Encyclopedia of Type Strains, Phase IV (KMG-IV): sequencing the most valuable type-strain genomes for metagenomic binning, comparative biology and taxonomic classification.</title>
        <authorList>
            <person name="Goeker M."/>
        </authorList>
    </citation>
    <scope>NUCLEOTIDE SEQUENCE [LARGE SCALE GENOMIC DNA]</scope>
    <source>
        <strain evidence="4 5">DSM 25059</strain>
    </source>
</reference>
<protein>
    <submittedName>
        <fullName evidence="4">Cu-Zn family superoxide dismutase</fullName>
    </submittedName>
</protein>
<dbReference type="InterPro" id="IPR024134">
    <property type="entry name" value="SOD_Cu/Zn_/chaperone"/>
</dbReference>
<organism evidence="4 5">
    <name type="scientific">Stakelama pacifica</name>
    <dbReference type="NCBI Taxonomy" id="517720"/>
    <lineage>
        <taxon>Bacteria</taxon>
        <taxon>Pseudomonadati</taxon>
        <taxon>Pseudomonadota</taxon>
        <taxon>Alphaproteobacteria</taxon>
        <taxon>Sphingomonadales</taxon>
        <taxon>Sphingomonadaceae</taxon>
        <taxon>Stakelama</taxon>
    </lineage>
</organism>
<comment type="similarity">
    <text evidence="1">Belongs to the Cu-Zn superoxide dismutase family.</text>
</comment>
<dbReference type="InterPro" id="IPR036423">
    <property type="entry name" value="SOD-like_Cu/Zn_dom_sf"/>
</dbReference>
<accession>A0A4R6FFU4</accession>
<sequence>MRIKMISAAVLTMSLAACNSPETQTAATDNMAAADNMTATDTMMTGNSATAQPTEAMATLQTADGKDVGTVTAMQLPDGVQMTIKVQGLPAGPHGAHIHDVGTCTPNFMASGPHWAPFDKAMGLGNESTADDSKNAMVEVGQDGNGTLEYTLSDGVTLAGMMEGDGSSFMIHQRKDNPGMKAADGNGDRIACGVFKAAS</sequence>
<dbReference type="GO" id="GO:0006801">
    <property type="term" value="P:superoxide metabolic process"/>
    <property type="evidence" value="ECO:0007669"/>
    <property type="project" value="InterPro"/>
</dbReference>
<keyword evidence="5" id="KW-1185">Reference proteome</keyword>
<proteinExistence type="inferred from homology"/>
<dbReference type="PANTHER" id="PTHR10003">
    <property type="entry name" value="SUPEROXIDE DISMUTASE CU-ZN -RELATED"/>
    <property type="match status" value="1"/>
</dbReference>
<dbReference type="RefSeq" id="WP_133496625.1">
    <property type="nucleotide sequence ID" value="NZ_BMLU01000012.1"/>
</dbReference>
<dbReference type="PROSITE" id="PS51257">
    <property type="entry name" value="PROKAR_LIPOPROTEIN"/>
    <property type="match status" value="1"/>
</dbReference>